<evidence type="ECO:0000313" key="4">
    <source>
        <dbReference type="EMBL" id="MDV6236430.1"/>
    </source>
</evidence>
<dbReference type="EMBL" id="NPEF01000044">
    <property type="protein sequence ID" value="PJZ93781.1"/>
    <property type="molecule type" value="Genomic_DNA"/>
</dbReference>
<organism evidence="5">
    <name type="scientific">Leptospira ellisii</name>
    <dbReference type="NCBI Taxonomy" id="2023197"/>
    <lineage>
        <taxon>Bacteria</taxon>
        <taxon>Pseudomonadati</taxon>
        <taxon>Spirochaetota</taxon>
        <taxon>Spirochaetia</taxon>
        <taxon>Leptospirales</taxon>
        <taxon>Leptospiraceae</taxon>
        <taxon>Leptospira</taxon>
    </lineage>
</organism>
<keyword evidence="3" id="KW-1133">Transmembrane helix</keyword>
<reference evidence="4" key="3">
    <citation type="submission" date="2023-10" db="EMBL/GenBank/DDBJ databases">
        <authorList>
            <person name="Picardeau M."/>
            <person name="Thibeaux R."/>
        </authorList>
    </citation>
    <scope>NUCLEOTIDE SEQUENCE</scope>
    <source>
        <strain evidence="4">ATI7-C-A5</strain>
    </source>
</reference>
<keyword evidence="3" id="KW-0812">Transmembrane</keyword>
<dbReference type="SUPFAM" id="SSF117281">
    <property type="entry name" value="Kelch motif"/>
    <property type="match status" value="1"/>
</dbReference>
<evidence type="ECO:0000256" key="3">
    <source>
        <dbReference type="SAM" id="Phobius"/>
    </source>
</evidence>
<evidence type="ECO:0000256" key="2">
    <source>
        <dbReference type="ARBA" id="ARBA00022737"/>
    </source>
</evidence>
<keyword evidence="3" id="KW-0472">Membrane</keyword>
<proteinExistence type="predicted"/>
<keyword evidence="2" id="KW-0677">Repeat</keyword>
<keyword evidence="1" id="KW-0880">Kelch repeat</keyword>
<dbReference type="RefSeq" id="WP_100745724.1">
    <property type="nucleotide sequence ID" value="NZ_NPEF02000013.1"/>
</dbReference>
<evidence type="ECO:0000313" key="6">
    <source>
        <dbReference type="Proteomes" id="UP000232122"/>
    </source>
</evidence>
<accession>A0A2N0BPJ9</accession>
<feature type="transmembrane region" description="Helical" evidence="3">
    <location>
        <begin position="26"/>
        <end position="46"/>
    </location>
</feature>
<dbReference type="OrthoDB" id="341897at2"/>
<dbReference type="PANTHER" id="PTHR46260:SF3">
    <property type="entry name" value="RING-TYPE DOMAIN-CONTAINING PROTEIN"/>
    <property type="match status" value="1"/>
</dbReference>
<dbReference type="PANTHER" id="PTHR46260">
    <property type="entry name" value="RING-TYPE DOMAIN-CONTAINING PROTEIN"/>
    <property type="match status" value="1"/>
</dbReference>
<gene>
    <name evidence="4" type="ORF">CH379_012410</name>
    <name evidence="5" type="ORF">CH379_06040</name>
</gene>
<name>A0A2N0BPJ9_9LEPT</name>
<dbReference type="Pfam" id="PF01344">
    <property type="entry name" value="Kelch_1"/>
    <property type="match status" value="1"/>
</dbReference>
<dbReference type="Gene3D" id="2.120.10.80">
    <property type="entry name" value="Kelch-type beta propeller"/>
    <property type="match status" value="2"/>
</dbReference>
<reference evidence="4 6" key="2">
    <citation type="journal article" date="2018" name="Microb. Genom.">
        <title>Deciphering the unexplored Leptospira diversity from soils uncovers genomic evolution to virulence.</title>
        <authorList>
            <person name="Thibeaux R."/>
            <person name="Iraola G."/>
            <person name="Ferres I."/>
            <person name="Bierque E."/>
            <person name="Girault D."/>
            <person name="Soupe-Gilbert M.E."/>
            <person name="Picardeau M."/>
            <person name="Goarant C."/>
        </authorList>
    </citation>
    <scope>NUCLEOTIDE SEQUENCE [LARGE SCALE GENOMIC DNA]</scope>
    <source>
        <strain evidence="4 6">ATI7-C-A5</strain>
    </source>
</reference>
<dbReference type="InterPro" id="IPR015915">
    <property type="entry name" value="Kelch-typ_b-propeller"/>
</dbReference>
<protein>
    <recommendedName>
        <fullName evidence="7">Kelch repeat protein</fullName>
    </recommendedName>
</protein>
<evidence type="ECO:0000313" key="5">
    <source>
        <dbReference type="EMBL" id="PJZ93781.1"/>
    </source>
</evidence>
<evidence type="ECO:0008006" key="7">
    <source>
        <dbReference type="Google" id="ProtNLM"/>
    </source>
</evidence>
<sequence>MNSCEFSSPIPELSKRISVGKRSDRIFGLLGSYIIIFCISCIGSPLTQSRDAGTAKVKLAFVSGLSSATATLSWECTSAQPGAVVYGKAGIESAVFSLEDSKIHSMTLTDLESNADYVASVFCSDRIESLEGIPLAFKTWVSDFPNRTRGLWVIGGIGSDSLPVPQIDLFDPVTSIWYPSVTSVPASRAYANIVSHKEKIYIIGGLEKQGATWVASRKVEVYDPYGDVWSAFADLPTANQGGIAASVGDGIYVVAGTTTSDMTTGTVLNSIFRMYPELGPGGVWTNYTTPTPVSARVDMAGCGLGGSILFSGGRFYLDGTPQSTSDAYVPSVNSTTSAGEPAINPGRHGAAGVCVQPKPSDPFPGDPEWFSVLGGSTGTGTTQPALSILPTNRTDFYQIGTAGFVGGPVLPVSLYYPGAQASYETRKLYVMGGASALNIPTDVIYSIGLQNPTAGIWNLDSQRMPTSRYGHKVIRIDR</sequence>
<dbReference type="Proteomes" id="UP000232122">
    <property type="component" value="Unassembled WGS sequence"/>
</dbReference>
<keyword evidence="6" id="KW-1185">Reference proteome</keyword>
<accession>A0A2N0BB61</accession>
<dbReference type="InterPro" id="IPR051746">
    <property type="entry name" value="Kelch_domain_containing_8"/>
</dbReference>
<dbReference type="EMBL" id="NPEF02000013">
    <property type="protein sequence ID" value="MDV6236430.1"/>
    <property type="molecule type" value="Genomic_DNA"/>
</dbReference>
<comment type="caution">
    <text evidence="5">The sequence shown here is derived from an EMBL/GenBank/DDBJ whole genome shotgun (WGS) entry which is preliminary data.</text>
</comment>
<dbReference type="SMART" id="SM00612">
    <property type="entry name" value="Kelch"/>
    <property type="match status" value="3"/>
</dbReference>
<dbReference type="InterPro" id="IPR006652">
    <property type="entry name" value="Kelch_1"/>
</dbReference>
<dbReference type="AlphaFoldDB" id="A0A2N0BPJ9"/>
<evidence type="ECO:0000256" key="1">
    <source>
        <dbReference type="ARBA" id="ARBA00022441"/>
    </source>
</evidence>
<reference evidence="5" key="1">
    <citation type="submission" date="2017-07" db="EMBL/GenBank/DDBJ databases">
        <title>Leptospira spp. isolated from tropical soils.</title>
        <authorList>
            <person name="Thibeaux R."/>
            <person name="Iraola G."/>
            <person name="Ferres I."/>
            <person name="Bierque E."/>
            <person name="Girault D."/>
            <person name="Soupe-Gilbert M.-E."/>
            <person name="Picardeau M."/>
            <person name="Goarant C."/>
        </authorList>
    </citation>
    <scope>NUCLEOTIDE SEQUENCE [LARGE SCALE GENOMIC DNA]</scope>
    <source>
        <strain evidence="5">ATI7-C-A5</strain>
    </source>
</reference>